<reference evidence="1 2" key="1">
    <citation type="submission" date="2020-07" db="EMBL/GenBank/DDBJ databases">
        <title>Thermogemmata thermophila gen. nov., sp. nov., a novel moderate thermophilic planctomycete from a Kamchatka hot spring.</title>
        <authorList>
            <person name="Elcheninov A.G."/>
            <person name="Podosokorskaya O.A."/>
            <person name="Kovaleva O.L."/>
            <person name="Novikov A."/>
            <person name="Bonch-Osmolovskaya E.A."/>
            <person name="Toshchakov S.V."/>
            <person name="Kublanov I.V."/>
        </authorList>
    </citation>
    <scope>NUCLEOTIDE SEQUENCE [LARGE SCALE GENOMIC DNA]</scope>
    <source>
        <strain evidence="1 2">2918</strain>
    </source>
</reference>
<proteinExistence type="predicted"/>
<dbReference type="Proteomes" id="UP000542342">
    <property type="component" value="Unassembled WGS sequence"/>
</dbReference>
<dbReference type="RefSeq" id="WP_194539246.1">
    <property type="nucleotide sequence ID" value="NZ_JACEFB010000013.1"/>
</dbReference>
<dbReference type="AlphaFoldDB" id="A0A7V9ACN9"/>
<protein>
    <submittedName>
        <fullName evidence="1">Uncharacterized protein</fullName>
    </submittedName>
</protein>
<evidence type="ECO:0000313" key="1">
    <source>
        <dbReference type="EMBL" id="MBA2227388.1"/>
    </source>
</evidence>
<accession>A0A7V9ACN9</accession>
<gene>
    <name evidence="1" type="ORF">H0921_14610</name>
</gene>
<sequence length="203" mass="23790">MNPPVPHRPGAPDPSYSLLSPRPVEVLAFAQRALTPLTQEEWELVCCDPGPVKPPDGYHQAYWRHRTEPAQITLQWQAADHLALLLRQIQWERPARALRPAADSLRLWAEQMRALPWELIPAWTVCELDAQRREGFLRSQCLIQSDGRWYYELHYQLDSSARLELRYYRVPADRRRVQDSFPLPRLTLVRLLDMVHNALRRCA</sequence>
<evidence type="ECO:0000313" key="2">
    <source>
        <dbReference type="Proteomes" id="UP000542342"/>
    </source>
</evidence>
<comment type="caution">
    <text evidence="1">The sequence shown here is derived from an EMBL/GenBank/DDBJ whole genome shotgun (WGS) entry which is preliminary data.</text>
</comment>
<keyword evidence="2" id="KW-1185">Reference proteome</keyword>
<name>A0A7V9ACN9_9BACT</name>
<organism evidence="1 2">
    <name type="scientific">Thermogemmata fonticola</name>
    <dbReference type="NCBI Taxonomy" id="2755323"/>
    <lineage>
        <taxon>Bacteria</taxon>
        <taxon>Pseudomonadati</taxon>
        <taxon>Planctomycetota</taxon>
        <taxon>Planctomycetia</taxon>
        <taxon>Gemmatales</taxon>
        <taxon>Gemmataceae</taxon>
        <taxon>Thermogemmata</taxon>
    </lineage>
</organism>
<dbReference type="EMBL" id="JACEFB010000013">
    <property type="protein sequence ID" value="MBA2227388.1"/>
    <property type="molecule type" value="Genomic_DNA"/>
</dbReference>